<keyword evidence="2" id="KW-1185">Reference proteome</keyword>
<gene>
    <name evidence="1" type="ORF">FSP39_002704</name>
</gene>
<proteinExistence type="predicted"/>
<organism evidence="1 2">
    <name type="scientific">Pinctada imbricata</name>
    <name type="common">Atlantic pearl-oyster</name>
    <name type="synonym">Pinctada martensii</name>
    <dbReference type="NCBI Taxonomy" id="66713"/>
    <lineage>
        <taxon>Eukaryota</taxon>
        <taxon>Metazoa</taxon>
        <taxon>Spiralia</taxon>
        <taxon>Lophotrochozoa</taxon>
        <taxon>Mollusca</taxon>
        <taxon>Bivalvia</taxon>
        <taxon>Autobranchia</taxon>
        <taxon>Pteriomorphia</taxon>
        <taxon>Pterioida</taxon>
        <taxon>Pterioidea</taxon>
        <taxon>Pteriidae</taxon>
        <taxon>Pinctada</taxon>
    </lineage>
</organism>
<dbReference type="EMBL" id="VSWD01000007">
    <property type="protein sequence ID" value="KAK3096727.1"/>
    <property type="molecule type" value="Genomic_DNA"/>
</dbReference>
<dbReference type="GO" id="GO:0004842">
    <property type="term" value="F:ubiquitin-protein transferase activity"/>
    <property type="evidence" value="ECO:0007669"/>
    <property type="project" value="InterPro"/>
</dbReference>
<protein>
    <submittedName>
        <fullName evidence="1">Uncharacterized protein</fullName>
    </submittedName>
</protein>
<evidence type="ECO:0000313" key="1">
    <source>
        <dbReference type="EMBL" id="KAK3096727.1"/>
    </source>
</evidence>
<dbReference type="AlphaFoldDB" id="A0AA88YCK3"/>
<reference evidence="1" key="1">
    <citation type="submission" date="2019-08" db="EMBL/GenBank/DDBJ databases">
        <title>The improved chromosome-level genome for the pearl oyster Pinctada fucata martensii using PacBio sequencing and Hi-C.</title>
        <authorList>
            <person name="Zheng Z."/>
        </authorList>
    </citation>
    <scope>NUCLEOTIDE SEQUENCE</scope>
    <source>
        <strain evidence="1">ZZ-2019</strain>
        <tissue evidence="1">Adductor muscle</tissue>
    </source>
</reference>
<comment type="caution">
    <text evidence="1">The sequence shown here is derived from an EMBL/GenBank/DDBJ whole genome shotgun (WGS) entry which is preliminary data.</text>
</comment>
<evidence type="ECO:0000313" key="2">
    <source>
        <dbReference type="Proteomes" id="UP001186944"/>
    </source>
</evidence>
<dbReference type="PANTHER" id="PTHR22605">
    <property type="entry name" value="RZ-TYPE DOMAIN-CONTAINING PROTEIN"/>
    <property type="match status" value="1"/>
</dbReference>
<dbReference type="Proteomes" id="UP001186944">
    <property type="component" value="Unassembled WGS sequence"/>
</dbReference>
<sequence length="256" mass="30107">MQTYVNFASDWTFVYVDDLQRFNRTVADICHMSLYDIISRREEELASCMRKELPWSFTRIQYETGNERDIEGIQQCIEYLSSPEMMRFLYELVSMTIKPIKDDEEIKDSVEWIKSVSKDRKLMFEASTFRGAIERYVERTVVDMLAKVIYRLEDLGALDALHSSTETNDKQEYIKRSVQDIELLAVDSMQQPSGPGCYIVRNYRKRRLPLSGKIFEQLKKVSAEGHFDGTLDERRVVTFTSFIRDILDKVFSRGYD</sequence>
<accession>A0AA88YCK3</accession>
<dbReference type="GO" id="GO:0016887">
    <property type="term" value="F:ATP hydrolysis activity"/>
    <property type="evidence" value="ECO:0007669"/>
    <property type="project" value="InterPro"/>
</dbReference>
<dbReference type="PANTHER" id="PTHR22605:SF1">
    <property type="entry name" value="RZ-TYPE DOMAIN-CONTAINING PROTEIN"/>
    <property type="match status" value="1"/>
</dbReference>
<dbReference type="InterPro" id="IPR031248">
    <property type="entry name" value="RNF213"/>
</dbReference>
<name>A0AA88YCK3_PINIB</name>